<dbReference type="EMBL" id="CZQE01000391">
    <property type="protein sequence ID" value="CUS46756.1"/>
    <property type="molecule type" value="Genomic_DNA"/>
</dbReference>
<evidence type="ECO:0000313" key="1">
    <source>
        <dbReference type="EMBL" id="CUS46756.1"/>
    </source>
</evidence>
<organism evidence="1">
    <name type="scientific">hydrothermal vent metagenome</name>
    <dbReference type="NCBI Taxonomy" id="652676"/>
    <lineage>
        <taxon>unclassified sequences</taxon>
        <taxon>metagenomes</taxon>
        <taxon>ecological metagenomes</taxon>
    </lineage>
</organism>
<proteinExistence type="predicted"/>
<protein>
    <submittedName>
        <fullName evidence="1">Uncharacterized protein</fullName>
    </submittedName>
</protein>
<reference evidence="1" key="1">
    <citation type="submission" date="2015-10" db="EMBL/GenBank/DDBJ databases">
        <authorList>
            <person name="Gilbert D.G."/>
        </authorList>
    </citation>
    <scope>NUCLEOTIDE SEQUENCE</scope>
</reference>
<accession>A0A170PQ91</accession>
<name>A0A170PQ91_9ZZZZ</name>
<dbReference type="AlphaFoldDB" id="A0A170PQ91"/>
<gene>
    <name evidence="1" type="ORF">MGWOODY_Smn3430</name>
</gene>
<sequence length="45" mass="5064">MDTVLTLLSMMVLTAQFAEMADPDYDLTRYQAALRLALKPFTAEP</sequence>